<dbReference type="AlphaFoldDB" id="A0A8B7XLJ2"/>
<evidence type="ECO:0000256" key="2">
    <source>
        <dbReference type="ARBA" id="ARBA00008661"/>
    </source>
</evidence>
<dbReference type="GO" id="GO:0000139">
    <property type="term" value="C:Golgi membrane"/>
    <property type="evidence" value="ECO:0007669"/>
    <property type="project" value="UniProtKB-SubCell"/>
</dbReference>
<keyword evidence="6" id="KW-0735">Signal-anchor</keyword>
<keyword evidence="7 12" id="KW-1133">Transmembrane helix</keyword>
<dbReference type="GO" id="GO:0006493">
    <property type="term" value="P:protein O-linked glycosylation"/>
    <property type="evidence" value="ECO:0007669"/>
    <property type="project" value="TreeGrafter"/>
</dbReference>
<proteinExistence type="inferred from homology"/>
<keyword evidence="4" id="KW-0808">Transferase</keyword>
<keyword evidence="9 12" id="KW-0472">Membrane</keyword>
<comment type="similarity">
    <text evidence="2">Belongs to the glycosyltransferase 31 family.</text>
</comment>
<evidence type="ECO:0000256" key="9">
    <source>
        <dbReference type="ARBA" id="ARBA00023136"/>
    </source>
</evidence>
<gene>
    <name evidence="14" type="primary">LOC110973918</name>
</gene>
<evidence type="ECO:0000313" key="13">
    <source>
        <dbReference type="Proteomes" id="UP000694845"/>
    </source>
</evidence>
<evidence type="ECO:0000256" key="5">
    <source>
        <dbReference type="ARBA" id="ARBA00022692"/>
    </source>
</evidence>
<feature type="region of interest" description="Disordered" evidence="11">
    <location>
        <begin position="48"/>
        <end position="73"/>
    </location>
</feature>
<keyword evidence="8" id="KW-0333">Golgi apparatus</keyword>
<feature type="transmembrane region" description="Helical" evidence="12">
    <location>
        <begin position="7"/>
        <end position="29"/>
    </location>
</feature>
<evidence type="ECO:0000256" key="7">
    <source>
        <dbReference type="ARBA" id="ARBA00022989"/>
    </source>
</evidence>
<evidence type="ECO:0000256" key="12">
    <source>
        <dbReference type="SAM" id="Phobius"/>
    </source>
</evidence>
<accession>A0A8B7XLJ2</accession>
<dbReference type="PANTHER" id="PTHR11214:SF365">
    <property type="entry name" value="HEXOSYLTRANSFERASE"/>
    <property type="match status" value="1"/>
</dbReference>
<evidence type="ECO:0000256" key="3">
    <source>
        <dbReference type="ARBA" id="ARBA00022676"/>
    </source>
</evidence>
<protein>
    <submittedName>
        <fullName evidence="14">Uncharacterized protein LOC110973918</fullName>
    </submittedName>
</protein>
<name>A0A8B7XLJ2_ACAPL</name>
<dbReference type="FunFam" id="3.90.550.50:FF:000001">
    <property type="entry name" value="Hexosyltransferase"/>
    <property type="match status" value="2"/>
</dbReference>
<evidence type="ECO:0000313" key="14">
    <source>
        <dbReference type="RefSeq" id="XP_022080830.1"/>
    </source>
</evidence>
<evidence type="ECO:0000256" key="4">
    <source>
        <dbReference type="ARBA" id="ARBA00022679"/>
    </source>
</evidence>
<dbReference type="InterPro" id="IPR002659">
    <property type="entry name" value="Glyco_trans_31"/>
</dbReference>
<dbReference type="GO" id="GO:0016758">
    <property type="term" value="F:hexosyltransferase activity"/>
    <property type="evidence" value="ECO:0007669"/>
    <property type="project" value="InterPro"/>
</dbReference>
<dbReference type="PANTHER" id="PTHR11214">
    <property type="entry name" value="BETA-1,3-N-ACETYLGLUCOSAMINYLTRANSFERASE"/>
    <property type="match status" value="1"/>
</dbReference>
<feature type="compositionally biased region" description="Basic and acidic residues" evidence="11">
    <location>
        <begin position="51"/>
        <end position="61"/>
    </location>
</feature>
<dbReference type="OMA" id="RSQYPFK"/>
<keyword evidence="3" id="KW-0328">Glycosyltransferase</keyword>
<keyword evidence="13" id="KW-1185">Reference proteome</keyword>
<dbReference type="RefSeq" id="XP_022080830.1">
    <property type="nucleotide sequence ID" value="XM_022225138.1"/>
</dbReference>
<evidence type="ECO:0000256" key="6">
    <source>
        <dbReference type="ARBA" id="ARBA00022968"/>
    </source>
</evidence>
<dbReference type="KEGG" id="aplc:110973918"/>
<keyword evidence="10" id="KW-0325">Glycoprotein</keyword>
<dbReference type="GeneID" id="110973918"/>
<reference evidence="14" key="1">
    <citation type="submission" date="2025-08" db="UniProtKB">
        <authorList>
            <consortium name="RefSeq"/>
        </authorList>
    </citation>
    <scope>IDENTIFICATION</scope>
</reference>
<organism evidence="13 14">
    <name type="scientific">Acanthaster planci</name>
    <name type="common">Crown-of-thorns starfish</name>
    <dbReference type="NCBI Taxonomy" id="133434"/>
    <lineage>
        <taxon>Eukaryota</taxon>
        <taxon>Metazoa</taxon>
        <taxon>Echinodermata</taxon>
        <taxon>Eleutherozoa</taxon>
        <taxon>Asterozoa</taxon>
        <taxon>Asteroidea</taxon>
        <taxon>Valvatacea</taxon>
        <taxon>Valvatida</taxon>
        <taxon>Acanthasteridae</taxon>
        <taxon>Acanthaster</taxon>
    </lineage>
</organism>
<evidence type="ECO:0000256" key="10">
    <source>
        <dbReference type="ARBA" id="ARBA00023180"/>
    </source>
</evidence>
<sequence length="728" mass="83016">MAFPHDLGAFMTIILILGASRVLLSLVYLDERLLTSVQEPYTFPTKSPLVKRHEDEKRTALESDQSESNEDNERALNELRQKFNKDEGVAPPIKEIDLQLQNNEQKSGKFLNHSAAMKISEFQTRLSRLKSTELHNELKFWTKASSETCPNFGQDLYLLSIVNTEPLRVKQRDAIRATWGALRSADRENIKSVFVVGHQTSKGTAESLKTKIQEEDARYSDVIGADVIEPKMLTTVSTMRILAEFKWVLLNCPLVKYIFIGPDDLFVDLVKMVKHLKDLKEPKNLYLGRVRKNGKPQRDPKMADYIGFDAYQPESYPKYCVGGAGFVVSAKFVLNAYLKSVVMATKAKVFHLGDVYLGMLALNLKVWPKYKDSFLKLGGDADYCDLRDTITLGGFDSDYLMKSVWSNHSKVVSNCPNALPNATEIEIWTGKINNKQYFDTVFKLLHNPKKACWKNPQTSRAPFLLGLVSSMPRNFELRAAIRQTWAAPDYMKETNSKTLFILGKSRGMPVATQRAVDQEARLNHDILQADFLESFHNLTLKVILGLKWVSNNCKQATFIYKGDDDMLVNFQRITGHLRSLPSNQSERLFLGHMMENSPVVRKESKYQVLRSQYPFKYFLPYFSGGGYIMSAAAVRDMNKMTLTTKLIPIDDAYAGILAFRSKKRIDLSDASSKQFITTGSLRDACYLREAFNLHGFKNTSVMKKTWKDFRDPSKQCEDPKEQVHRKHV</sequence>
<evidence type="ECO:0000256" key="8">
    <source>
        <dbReference type="ARBA" id="ARBA00023034"/>
    </source>
</evidence>
<evidence type="ECO:0000256" key="1">
    <source>
        <dbReference type="ARBA" id="ARBA00004323"/>
    </source>
</evidence>
<dbReference type="Pfam" id="PF01762">
    <property type="entry name" value="Galactosyl_T"/>
    <property type="match status" value="2"/>
</dbReference>
<dbReference type="OrthoDB" id="5957813at2759"/>
<keyword evidence="5 12" id="KW-0812">Transmembrane</keyword>
<dbReference type="Proteomes" id="UP000694845">
    <property type="component" value="Unplaced"/>
</dbReference>
<comment type="subcellular location">
    <subcellularLocation>
        <location evidence="1">Golgi apparatus membrane</location>
        <topology evidence="1">Single-pass type II membrane protein</topology>
    </subcellularLocation>
</comment>
<dbReference type="Gene3D" id="3.90.550.50">
    <property type="match status" value="2"/>
</dbReference>
<evidence type="ECO:0000256" key="11">
    <source>
        <dbReference type="SAM" id="MobiDB-lite"/>
    </source>
</evidence>